<dbReference type="InterPro" id="IPR020816">
    <property type="entry name" value="Histone-like_DNA-bd_CS"/>
</dbReference>
<dbReference type="RefSeq" id="WP_085053378.1">
    <property type="nucleotide sequence ID" value="NZ_LNQR01000107.1"/>
</dbReference>
<comment type="similarity">
    <text evidence="1 4">Belongs to the bacterial histone-like protein family.</text>
</comment>
<proteinExistence type="inferred from homology"/>
<evidence type="ECO:0000256" key="4">
    <source>
        <dbReference type="RuleBase" id="RU003939"/>
    </source>
</evidence>
<evidence type="ECO:0000313" key="6">
    <source>
        <dbReference type="Proteomes" id="UP000060487"/>
    </source>
</evidence>
<dbReference type="PANTHER" id="PTHR33175:SF3">
    <property type="entry name" value="DNA-BINDING PROTEIN HU-BETA"/>
    <property type="match status" value="1"/>
</dbReference>
<evidence type="ECO:0000313" key="5">
    <source>
        <dbReference type="EMBL" id="KWT79384.1"/>
    </source>
</evidence>
<dbReference type="Pfam" id="PF00216">
    <property type="entry name" value="Bac_DNA_binding"/>
    <property type="match status" value="1"/>
</dbReference>
<keyword evidence="2" id="KW-0226">DNA condensation</keyword>
<organism evidence="5 6">
    <name type="scientific">Candidatus Magnetominusculus xianensis</name>
    <dbReference type="NCBI Taxonomy" id="1748249"/>
    <lineage>
        <taxon>Bacteria</taxon>
        <taxon>Pseudomonadati</taxon>
        <taxon>Nitrospirota</taxon>
        <taxon>Nitrospiria</taxon>
        <taxon>Nitrospirales</taxon>
        <taxon>Nitrospiraceae</taxon>
        <taxon>Candidatus Magnetominusculus</taxon>
    </lineage>
</organism>
<dbReference type="SUPFAM" id="SSF47729">
    <property type="entry name" value="IHF-like DNA-binding proteins"/>
    <property type="match status" value="1"/>
</dbReference>
<dbReference type="PROSITE" id="PS00045">
    <property type="entry name" value="HISTONE_LIKE"/>
    <property type="match status" value="1"/>
</dbReference>
<reference evidence="5 6" key="1">
    <citation type="submission" date="2015-11" db="EMBL/GenBank/DDBJ databases">
        <authorList>
            <person name="Lin W."/>
        </authorList>
    </citation>
    <scope>NUCLEOTIDE SEQUENCE [LARGE SCALE GENOMIC DNA]</scope>
    <source>
        <strain evidence="5 6">HCH-1</strain>
    </source>
</reference>
<dbReference type="Proteomes" id="UP000060487">
    <property type="component" value="Unassembled WGS sequence"/>
</dbReference>
<dbReference type="CDD" id="cd13831">
    <property type="entry name" value="HU"/>
    <property type="match status" value="1"/>
</dbReference>
<protein>
    <submittedName>
        <fullName evidence="5">Transcriptional regulator</fullName>
    </submittedName>
</protein>
<gene>
    <name evidence="5" type="ORF">ASN18_2758</name>
</gene>
<keyword evidence="3" id="KW-0238">DNA-binding</keyword>
<name>A0ABR5SDD3_9BACT</name>
<evidence type="ECO:0000256" key="2">
    <source>
        <dbReference type="ARBA" id="ARBA00023067"/>
    </source>
</evidence>
<keyword evidence="6" id="KW-1185">Reference proteome</keyword>
<evidence type="ECO:0000256" key="1">
    <source>
        <dbReference type="ARBA" id="ARBA00010529"/>
    </source>
</evidence>
<evidence type="ECO:0000256" key="3">
    <source>
        <dbReference type="ARBA" id="ARBA00023125"/>
    </source>
</evidence>
<accession>A0ABR5SDD3</accession>
<dbReference type="EMBL" id="LNQR01000107">
    <property type="protein sequence ID" value="KWT79384.1"/>
    <property type="molecule type" value="Genomic_DNA"/>
</dbReference>
<comment type="caution">
    <text evidence="5">The sequence shown here is derived from an EMBL/GenBank/DDBJ whole genome shotgun (WGS) entry which is preliminary data.</text>
</comment>
<dbReference type="Gene3D" id="4.10.520.10">
    <property type="entry name" value="IHF-like DNA-binding proteins"/>
    <property type="match status" value="1"/>
</dbReference>
<dbReference type="InterPro" id="IPR000119">
    <property type="entry name" value="Hist_DNA-bd"/>
</dbReference>
<dbReference type="SMART" id="SM00411">
    <property type="entry name" value="BHL"/>
    <property type="match status" value="1"/>
</dbReference>
<dbReference type="PRINTS" id="PR01727">
    <property type="entry name" value="DNABINDINGHU"/>
</dbReference>
<dbReference type="PANTHER" id="PTHR33175">
    <property type="entry name" value="DNA-BINDING PROTEIN HU"/>
    <property type="match status" value="1"/>
</dbReference>
<sequence length="92" mass="9869">MSKVELIEKMAKDANLSKADAGRALDAAIAAIIDTLKQGQKLTLVGFGTFSVSKRKARDGRNPRTGDVIKIPEAIVPKFVPGMAFKDAVNKK</sequence>
<dbReference type="InterPro" id="IPR010992">
    <property type="entry name" value="IHF-like_DNA-bd_dom_sf"/>
</dbReference>